<keyword evidence="4" id="KW-0997">Cell inner membrane</keyword>
<organism evidence="11 12">
    <name type="scientific">Prochlorococcus marinus str. MIT 9314</name>
    <dbReference type="NCBI Taxonomy" id="167548"/>
    <lineage>
        <taxon>Bacteria</taxon>
        <taxon>Bacillati</taxon>
        <taxon>Cyanobacteriota</taxon>
        <taxon>Cyanophyceae</taxon>
        <taxon>Synechococcales</taxon>
        <taxon>Prochlorococcaceae</taxon>
        <taxon>Prochlorococcus</taxon>
    </lineage>
</organism>
<evidence type="ECO:0000256" key="4">
    <source>
        <dbReference type="ARBA" id="ARBA00022519"/>
    </source>
</evidence>
<keyword evidence="2 9" id="KW-0813">Transport</keyword>
<comment type="similarity">
    <text evidence="9">Belongs to the binding-protein-dependent transport system permease family.</text>
</comment>
<dbReference type="AlphaFoldDB" id="A0A0A2AS56"/>
<feature type="transmembrane region" description="Helical" evidence="9">
    <location>
        <begin position="134"/>
        <end position="158"/>
    </location>
</feature>
<dbReference type="GO" id="GO:0042918">
    <property type="term" value="P:alkanesulfonate transmembrane transport"/>
    <property type="evidence" value="ECO:0007669"/>
    <property type="project" value="UniProtKB-ARBA"/>
</dbReference>
<keyword evidence="6 9" id="KW-1133">Transmembrane helix</keyword>
<evidence type="ECO:0000313" key="11">
    <source>
        <dbReference type="EMBL" id="KGG03375.1"/>
    </source>
</evidence>
<dbReference type="InterPro" id="IPR005889">
    <property type="entry name" value="NtrB"/>
</dbReference>
<protein>
    <submittedName>
        <fullName evidence="11">Cyanate ABC transporter</fullName>
    </submittedName>
</protein>
<dbReference type="GO" id="GO:0006811">
    <property type="term" value="P:monoatomic ion transport"/>
    <property type="evidence" value="ECO:0007669"/>
    <property type="project" value="UniProtKB-KW"/>
</dbReference>
<evidence type="ECO:0000256" key="9">
    <source>
        <dbReference type="RuleBase" id="RU363032"/>
    </source>
</evidence>
<comment type="caution">
    <text evidence="11">The sequence shown here is derived from an EMBL/GenBank/DDBJ whole genome shotgun (WGS) entry which is preliminary data.</text>
</comment>
<dbReference type="CDD" id="cd06261">
    <property type="entry name" value="TM_PBP2"/>
    <property type="match status" value="1"/>
</dbReference>
<dbReference type="GO" id="GO:0005886">
    <property type="term" value="C:plasma membrane"/>
    <property type="evidence" value="ECO:0007669"/>
    <property type="project" value="UniProtKB-SubCell"/>
</dbReference>
<sequence length="260" mass="28661">MNKAISTRLTFAVAILSLLIFIIIWQVIAQQGLLVKNFPGSFKTIGSLIWWVSDPFFDNGPNDLGIGTNLLISLRRVLIGYSLAVLVAIPLGVLMGMSKLAQSSLNPYVQLLKPVSPLAWLPVGLFVFRNSEITGIFVIFITSIWPTLINTAFGVASINPDYLRVSKSLGASKSITIRRVILPAIMPNILAGMRISMGTAWLVIVAAEMLLGTGIGYFIWNEWNNLSLENIFVAIIIIGFTGFILDQFFGFLQDKFDYSI</sequence>
<evidence type="ECO:0000256" key="1">
    <source>
        <dbReference type="ARBA" id="ARBA00004429"/>
    </source>
</evidence>
<dbReference type="EMBL" id="JNAO01000002">
    <property type="protein sequence ID" value="KGG03375.1"/>
    <property type="molecule type" value="Genomic_DNA"/>
</dbReference>
<dbReference type="InterPro" id="IPR035906">
    <property type="entry name" value="MetI-like_sf"/>
</dbReference>
<evidence type="ECO:0000313" key="12">
    <source>
        <dbReference type="Proteomes" id="UP000030533"/>
    </source>
</evidence>
<evidence type="ECO:0000256" key="7">
    <source>
        <dbReference type="ARBA" id="ARBA00023065"/>
    </source>
</evidence>
<evidence type="ECO:0000256" key="6">
    <source>
        <dbReference type="ARBA" id="ARBA00022989"/>
    </source>
</evidence>
<dbReference type="PANTHER" id="PTHR30151">
    <property type="entry name" value="ALKANE SULFONATE ABC TRANSPORTER-RELATED, MEMBRANE SUBUNIT"/>
    <property type="match status" value="1"/>
</dbReference>
<feature type="transmembrane region" description="Helical" evidence="9">
    <location>
        <begin position="78"/>
        <end position="96"/>
    </location>
</feature>
<evidence type="ECO:0000256" key="2">
    <source>
        <dbReference type="ARBA" id="ARBA00022448"/>
    </source>
</evidence>
<evidence type="ECO:0000259" key="10">
    <source>
        <dbReference type="PROSITE" id="PS50928"/>
    </source>
</evidence>
<dbReference type="InterPro" id="IPR000515">
    <property type="entry name" value="MetI-like"/>
</dbReference>
<dbReference type="FunFam" id="1.10.3720.10:FF:000003">
    <property type="entry name" value="Aliphatic sulfonate ABC transporter permease"/>
    <property type="match status" value="1"/>
</dbReference>
<accession>A0A0A2AS56</accession>
<dbReference type="eggNOG" id="COG0600">
    <property type="taxonomic scope" value="Bacteria"/>
</dbReference>
<dbReference type="PROSITE" id="PS50928">
    <property type="entry name" value="ABC_TM1"/>
    <property type="match status" value="1"/>
</dbReference>
<dbReference type="Pfam" id="PF00528">
    <property type="entry name" value="BPD_transp_1"/>
    <property type="match status" value="1"/>
</dbReference>
<name>A0A0A2AS56_PROMR</name>
<evidence type="ECO:0000256" key="8">
    <source>
        <dbReference type="ARBA" id="ARBA00023136"/>
    </source>
</evidence>
<dbReference type="Proteomes" id="UP000030533">
    <property type="component" value="Unassembled WGS sequence"/>
</dbReference>
<comment type="subcellular location">
    <subcellularLocation>
        <location evidence="1">Cell inner membrane</location>
        <topology evidence="1">Multi-pass membrane protein</topology>
    </subcellularLocation>
    <subcellularLocation>
        <location evidence="9">Cell membrane</location>
        <topology evidence="9">Multi-pass membrane protein</topology>
    </subcellularLocation>
</comment>
<evidence type="ECO:0000256" key="3">
    <source>
        <dbReference type="ARBA" id="ARBA00022475"/>
    </source>
</evidence>
<dbReference type="PANTHER" id="PTHR30151:SF7">
    <property type="entry name" value="NITRATE IMPORT PERMEASE PROTEIN NRTB"/>
    <property type="match status" value="1"/>
</dbReference>
<dbReference type="GO" id="GO:0015112">
    <property type="term" value="F:nitrate transmembrane transporter activity"/>
    <property type="evidence" value="ECO:0007669"/>
    <property type="project" value="InterPro"/>
</dbReference>
<evidence type="ECO:0000256" key="5">
    <source>
        <dbReference type="ARBA" id="ARBA00022692"/>
    </source>
</evidence>
<feature type="transmembrane region" description="Helical" evidence="9">
    <location>
        <begin position="231"/>
        <end position="252"/>
    </location>
</feature>
<dbReference type="NCBIfam" id="TIGR01183">
    <property type="entry name" value="ntrB"/>
    <property type="match status" value="1"/>
</dbReference>
<keyword evidence="8 9" id="KW-0472">Membrane</keyword>
<feature type="domain" description="ABC transmembrane type-1" evidence="10">
    <location>
        <begin position="70"/>
        <end position="249"/>
    </location>
</feature>
<reference evidence="12" key="1">
    <citation type="journal article" date="2014" name="Sci. Data">
        <title>Genomes of diverse isolates of the marine cyanobacterium Prochlorococcus.</title>
        <authorList>
            <person name="Biller S."/>
            <person name="Berube P."/>
            <person name="Thompson J."/>
            <person name="Kelly L."/>
            <person name="Roggensack S."/>
            <person name="Awad L."/>
            <person name="Roache-Johnson K."/>
            <person name="Ding H."/>
            <person name="Giovannoni S.J."/>
            <person name="Moore L.R."/>
            <person name="Chisholm S.W."/>
        </authorList>
    </citation>
    <scope>NUCLEOTIDE SEQUENCE [LARGE SCALE GENOMIC DNA]</scope>
    <source>
        <strain evidence="12">MIT 9314</strain>
    </source>
</reference>
<dbReference type="STRING" id="167548.EU98_0171"/>
<proteinExistence type="inferred from homology"/>
<feature type="transmembrane region" description="Helical" evidence="9">
    <location>
        <begin position="200"/>
        <end position="219"/>
    </location>
</feature>
<dbReference type="Gene3D" id="1.10.3720.10">
    <property type="entry name" value="MetI-like"/>
    <property type="match status" value="1"/>
</dbReference>
<gene>
    <name evidence="11" type="ORF">EU98_0171</name>
</gene>
<dbReference type="SUPFAM" id="SSF161098">
    <property type="entry name" value="MetI-like"/>
    <property type="match status" value="1"/>
</dbReference>
<keyword evidence="3" id="KW-1003">Cell membrane</keyword>
<keyword evidence="7" id="KW-0406">Ion transport</keyword>
<keyword evidence="5 9" id="KW-0812">Transmembrane</keyword>